<feature type="signal peptide" evidence="2">
    <location>
        <begin position="1"/>
        <end position="19"/>
    </location>
</feature>
<evidence type="ECO:0000313" key="4">
    <source>
        <dbReference type="Proteomes" id="UP000002630"/>
    </source>
</evidence>
<dbReference type="eggNOG" id="ENOG502SF2Z">
    <property type="taxonomic scope" value="Eukaryota"/>
</dbReference>
<keyword evidence="2" id="KW-0732">Signal</keyword>
<reference evidence="3 4" key="1">
    <citation type="journal article" date="2010" name="Nature">
        <title>The Ectocarpus genome and the independent evolution of multicellularity in brown algae.</title>
        <authorList>
            <person name="Cock J.M."/>
            <person name="Sterck L."/>
            <person name="Rouze P."/>
            <person name="Scornet D."/>
            <person name="Allen A.E."/>
            <person name="Amoutzias G."/>
            <person name="Anthouard V."/>
            <person name="Artiguenave F."/>
            <person name="Aury J.M."/>
            <person name="Badger J.H."/>
            <person name="Beszteri B."/>
            <person name="Billiau K."/>
            <person name="Bonnet E."/>
            <person name="Bothwell J.H."/>
            <person name="Bowler C."/>
            <person name="Boyen C."/>
            <person name="Brownlee C."/>
            <person name="Carrano C.J."/>
            <person name="Charrier B."/>
            <person name="Cho G.Y."/>
            <person name="Coelho S.M."/>
            <person name="Collen J."/>
            <person name="Corre E."/>
            <person name="Da Silva C."/>
            <person name="Delage L."/>
            <person name="Delaroque N."/>
            <person name="Dittami S.M."/>
            <person name="Doulbeau S."/>
            <person name="Elias M."/>
            <person name="Farnham G."/>
            <person name="Gachon C.M."/>
            <person name="Gschloessl B."/>
            <person name="Heesch S."/>
            <person name="Jabbari K."/>
            <person name="Jubin C."/>
            <person name="Kawai H."/>
            <person name="Kimura K."/>
            <person name="Kloareg B."/>
            <person name="Kupper F.C."/>
            <person name="Lang D."/>
            <person name="Le Bail A."/>
            <person name="Leblanc C."/>
            <person name="Lerouge P."/>
            <person name="Lohr M."/>
            <person name="Lopez P.J."/>
            <person name="Martens C."/>
            <person name="Maumus F."/>
            <person name="Michel G."/>
            <person name="Miranda-Saavedra D."/>
            <person name="Morales J."/>
            <person name="Moreau H."/>
            <person name="Motomura T."/>
            <person name="Nagasato C."/>
            <person name="Napoli C.A."/>
            <person name="Nelson D.R."/>
            <person name="Nyvall-Collen P."/>
            <person name="Peters A.F."/>
            <person name="Pommier C."/>
            <person name="Potin P."/>
            <person name="Poulain J."/>
            <person name="Quesneville H."/>
            <person name="Read B."/>
            <person name="Rensing S.A."/>
            <person name="Ritter A."/>
            <person name="Rousvoal S."/>
            <person name="Samanta M."/>
            <person name="Samson G."/>
            <person name="Schroeder D.C."/>
            <person name="Segurens B."/>
            <person name="Strittmatter M."/>
            <person name="Tonon T."/>
            <person name="Tregear J.W."/>
            <person name="Valentin K."/>
            <person name="von Dassow P."/>
            <person name="Yamagishi T."/>
            <person name="Van de Peer Y."/>
            <person name="Wincker P."/>
        </authorList>
    </citation>
    <scope>NUCLEOTIDE SEQUENCE [LARGE SCALE GENOMIC DNA]</scope>
    <source>
        <strain evidence="4">Ec32 / CCAP1310/4</strain>
    </source>
</reference>
<evidence type="ECO:0000313" key="3">
    <source>
        <dbReference type="EMBL" id="CBN79564.1"/>
    </source>
</evidence>
<dbReference type="OMA" id="SDTREMT"/>
<protein>
    <submittedName>
        <fullName evidence="3">Uncharacterized protein</fullName>
    </submittedName>
</protein>
<keyword evidence="4" id="KW-1185">Reference proteome</keyword>
<evidence type="ECO:0000256" key="2">
    <source>
        <dbReference type="SAM" id="SignalP"/>
    </source>
</evidence>
<dbReference type="EMBL" id="FN649734">
    <property type="protein sequence ID" value="CBN79564.1"/>
    <property type="molecule type" value="Genomic_DNA"/>
</dbReference>
<accession>D8LCQ1</accession>
<proteinExistence type="predicted"/>
<name>D8LCQ1_ECTSI</name>
<organism evidence="3 4">
    <name type="scientific">Ectocarpus siliculosus</name>
    <name type="common">Brown alga</name>
    <name type="synonym">Conferva siliculosa</name>
    <dbReference type="NCBI Taxonomy" id="2880"/>
    <lineage>
        <taxon>Eukaryota</taxon>
        <taxon>Sar</taxon>
        <taxon>Stramenopiles</taxon>
        <taxon>Ochrophyta</taxon>
        <taxon>PX clade</taxon>
        <taxon>Phaeophyceae</taxon>
        <taxon>Ectocarpales</taxon>
        <taxon>Ectocarpaceae</taxon>
        <taxon>Ectocarpus</taxon>
    </lineage>
</organism>
<dbReference type="AlphaFoldDB" id="D8LCQ1"/>
<dbReference type="OrthoDB" id="191686at2759"/>
<feature type="chain" id="PRO_5003117025" evidence="2">
    <location>
        <begin position="20"/>
        <end position="303"/>
    </location>
</feature>
<feature type="compositionally biased region" description="Gly residues" evidence="1">
    <location>
        <begin position="123"/>
        <end position="132"/>
    </location>
</feature>
<sequence length="303" mass="32722">MVLGFIGALGLWFLRSHLGGKALDAVKDQVEEACPLEPVEVEELRCSNDFPPDVFGKVLDSVRRAFPSGRATYPEFARHVTSSGLLPEPLSMGFLLDRMALTAAAHPGILGAAARGETPHSGGSSGEGGVGGWASSSADAVELEIEFLMVAFSAAVNTRPAERMRQLWDMAQGRSMGAADGGRDQDTGEGALLPASKAIALVGMLMASHQLPSGRYAVKDESRVWPVQQYRLASGRDAFLEGLLSLHEDEEKRTKGWIERKLAPAYDPANEEQISFELFERVLRSGPVCAWGECLGIRNRDKL</sequence>
<dbReference type="Proteomes" id="UP000002630">
    <property type="component" value="Linkage Group LG09"/>
</dbReference>
<evidence type="ECO:0000256" key="1">
    <source>
        <dbReference type="SAM" id="MobiDB-lite"/>
    </source>
</evidence>
<dbReference type="InParanoid" id="D8LCQ1"/>
<gene>
    <name evidence="3" type="ORF">Esi_0011_0149</name>
</gene>
<feature type="region of interest" description="Disordered" evidence="1">
    <location>
        <begin position="114"/>
        <end position="133"/>
    </location>
</feature>
<dbReference type="EMBL" id="FN647789">
    <property type="protein sequence ID" value="CBN79564.1"/>
    <property type="molecule type" value="Genomic_DNA"/>
</dbReference>